<sequence length="286" mass="31483">MSQTDFFYGVDGTGEKDNATYKKNFANSHVRNIWKTWQGPGWYMRGPTDLGSETPAMAQAVVKKAEAFWTDMKKTGREGGARIFLSGYSRGGAAVIEAAYFLDLKGIPVHALLLFDAVDRATGIRHSDSIPKNVSLCYHAFRANSAGSREMFGRTGTRFNPAWTDYKYKAFKGTHGAIGGTPWIAPQGVSQDAKIEELTPEQRRKLRNGRTVARGVSPLGEAVLGPIIQREADKNTVTNMTFREDGEASKRAGNWMKQQLAEAMNTMAGITVVGKKRVGRGKGRRK</sequence>
<dbReference type="InterPro" id="IPR029058">
    <property type="entry name" value="AB_hydrolase_fold"/>
</dbReference>
<keyword evidence="2" id="KW-1185">Reference proteome</keyword>
<evidence type="ECO:0000313" key="2">
    <source>
        <dbReference type="Proteomes" id="UP000199110"/>
    </source>
</evidence>
<dbReference type="SUPFAM" id="SSF53474">
    <property type="entry name" value="alpha/beta-Hydrolases"/>
    <property type="match status" value="1"/>
</dbReference>
<accession>A0A1I3UIQ1</accession>
<name>A0A1I3UIQ1_9RHOB</name>
<dbReference type="RefSeq" id="WP_092784829.1">
    <property type="nucleotide sequence ID" value="NZ_FORA01000008.1"/>
</dbReference>
<dbReference type="OrthoDB" id="8447815at2"/>
<dbReference type="AlphaFoldDB" id="A0A1I3UIQ1"/>
<proteinExistence type="predicted"/>
<organism evidence="1 2">
    <name type="scientific">Jannaschia pohangensis</name>
    <dbReference type="NCBI Taxonomy" id="390807"/>
    <lineage>
        <taxon>Bacteria</taxon>
        <taxon>Pseudomonadati</taxon>
        <taxon>Pseudomonadota</taxon>
        <taxon>Alphaproteobacteria</taxon>
        <taxon>Rhodobacterales</taxon>
        <taxon>Roseobacteraceae</taxon>
        <taxon>Jannaschia</taxon>
    </lineage>
</organism>
<reference evidence="1 2" key="1">
    <citation type="submission" date="2016-10" db="EMBL/GenBank/DDBJ databases">
        <authorList>
            <person name="de Groot N.N."/>
        </authorList>
    </citation>
    <scope>NUCLEOTIDE SEQUENCE [LARGE SCALE GENOMIC DNA]</scope>
    <source>
        <strain evidence="1 2">DSM 19073</strain>
    </source>
</reference>
<gene>
    <name evidence="1" type="ORF">SAMN04488095_3787</name>
</gene>
<dbReference type="Proteomes" id="UP000199110">
    <property type="component" value="Unassembled WGS sequence"/>
</dbReference>
<evidence type="ECO:0000313" key="1">
    <source>
        <dbReference type="EMBL" id="SFJ83364.1"/>
    </source>
</evidence>
<evidence type="ECO:0008006" key="3">
    <source>
        <dbReference type="Google" id="ProtNLM"/>
    </source>
</evidence>
<protein>
    <recommendedName>
        <fullName evidence="3">DUF2235 domain-containing protein</fullName>
    </recommendedName>
</protein>
<dbReference type="STRING" id="390807.SAMN04488095_3787"/>
<dbReference type="EMBL" id="FORA01000008">
    <property type="protein sequence ID" value="SFJ83364.1"/>
    <property type="molecule type" value="Genomic_DNA"/>
</dbReference>